<feature type="region of interest" description="Disordered" evidence="1">
    <location>
        <begin position="1"/>
        <end position="25"/>
    </location>
</feature>
<evidence type="ECO:0000259" key="2">
    <source>
        <dbReference type="Pfam" id="PF01556"/>
    </source>
</evidence>
<dbReference type="GO" id="GO:0030544">
    <property type="term" value="F:Hsp70 protein binding"/>
    <property type="evidence" value="ECO:0007669"/>
    <property type="project" value="InterPro"/>
</dbReference>
<feature type="compositionally biased region" description="Acidic residues" evidence="1">
    <location>
        <begin position="315"/>
        <end position="384"/>
    </location>
</feature>
<dbReference type="CDD" id="cd10747">
    <property type="entry name" value="DnaJ_C"/>
    <property type="match status" value="1"/>
</dbReference>
<proteinExistence type="predicted"/>
<dbReference type="SUPFAM" id="SSF49493">
    <property type="entry name" value="HSP40/DnaJ peptide-binding domain"/>
    <property type="match status" value="2"/>
</dbReference>
<dbReference type="GO" id="GO:0006457">
    <property type="term" value="P:protein folding"/>
    <property type="evidence" value="ECO:0007669"/>
    <property type="project" value="InterPro"/>
</dbReference>
<dbReference type="GO" id="GO:0051082">
    <property type="term" value="F:unfolded protein binding"/>
    <property type="evidence" value="ECO:0007669"/>
    <property type="project" value="InterPro"/>
</dbReference>
<dbReference type="EMBL" id="MN739474">
    <property type="protein sequence ID" value="QHT06706.1"/>
    <property type="molecule type" value="Genomic_DNA"/>
</dbReference>
<evidence type="ECO:0000256" key="1">
    <source>
        <dbReference type="SAM" id="MobiDB-lite"/>
    </source>
</evidence>
<reference evidence="3" key="1">
    <citation type="journal article" date="2020" name="Nature">
        <title>Giant virus diversity and host interactions through global metagenomics.</title>
        <authorList>
            <person name="Schulz F."/>
            <person name="Roux S."/>
            <person name="Paez-Espino D."/>
            <person name="Jungbluth S."/>
            <person name="Walsh D.A."/>
            <person name="Denef V.J."/>
            <person name="McMahon K.D."/>
            <person name="Konstantinidis K.T."/>
            <person name="Eloe-Fadrosh E.A."/>
            <person name="Kyrpides N.C."/>
            <person name="Woyke T."/>
        </authorList>
    </citation>
    <scope>NUCLEOTIDE SEQUENCE</scope>
    <source>
        <strain evidence="3">GVMAG-M-3300021473-15</strain>
    </source>
</reference>
<organism evidence="3">
    <name type="scientific">viral metagenome</name>
    <dbReference type="NCBI Taxonomy" id="1070528"/>
    <lineage>
        <taxon>unclassified sequences</taxon>
        <taxon>metagenomes</taxon>
        <taxon>organismal metagenomes</taxon>
    </lineage>
</organism>
<accession>A0A6C0CPF2</accession>
<dbReference type="InterPro" id="IPR002939">
    <property type="entry name" value="DnaJ_C"/>
</dbReference>
<dbReference type="AlphaFoldDB" id="A0A6C0CPF2"/>
<dbReference type="InterPro" id="IPR008971">
    <property type="entry name" value="HSP40/DnaJ_pept-bd"/>
</dbReference>
<feature type="domain" description="Chaperone DnaJ C-terminal" evidence="2">
    <location>
        <begin position="102"/>
        <end position="262"/>
    </location>
</feature>
<dbReference type="PANTHER" id="PTHR43888">
    <property type="entry name" value="DNAJ-LIKE-2, ISOFORM A-RELATED"/>
    <property type="match status" value="1"/>
</dbReference>
<dbReference type="Pfam" id="PF01556">
    <property type="entry name" value="DnaJ_C"/>
    <property type="match status" value="1"/>
</dbReference>
<protein>
    <recommendedName>
        <fullName evidence="2">Chaperone DnaJ C-terminal domain-containing protein</fullName>
    </recommendedName>
</protein>
<sequence>MATRLMSNMGDSDRQMLNSPNFSNTVETVTRDLLQNLFKENEHPSNAPLPPSSSSSKPKPKQTHQSHEQNMLNNRTDDVNDANIDVSPPDAELNPRTRDLYFDLNVTLEELYNGKTKKINVKRKRTFQQTDGSYKIIEEKKTLYVVIEKGMKNEEQIVFNAEADEIPGFETGDVIITLKELEHDCFFRCNDDLFIYKNISISEIYYLDIVIYHLDNTPIRFQNVDTDMLTEFGSIRKIPNKGMPIENTENAFGDLFVRFEIVPHNAFPDKQQLLSVFPPLNTLTEEQESVQHVYFLDSLNEDDYYKLDMYEDDEELDDYEDEDEENEDEDEENEDEDEDEENEDDDEENEEEEEECMDDCDEDIVEDEDVIQEEDEEDEDEEDEFIQKLLQKQLEKRQKARQLQLSQTPNAPEQRHNSSTEEDCIEIEELNDDAEEKELNTVS</sequence>
<name>A0A6C0CPF2_9ZZZZ</name>
<dbReference type="InterPro" id="IPR044713">
    <property type="entry name" value="DNJA1/2-like"/>
</dbReference>
<feature type="region of interest" description="Disordered" evidence="1">
    <location>
        <begin position="315"/>
        <end position="424"/>
    </location>
</feature>
<feature type="region of interest" description="Disordered" evidence="1">
    <location>
        <begin position="41"/>
        <end position="68"/>
    </location>
</feature>
<dbReference type="Gene3D" id="2.60.260.20">
    <property type="entry name" value="Urease metallochaperone UreE, N-terminal domain"/>
    <property type="match status" value="2"/>
</dbReference>
<evidence type="ECO:0000313" key="3">
    <source>
        <dbReference type="EMBL" id="QHT06706.1"/>
    </source>
</evidence>